<sequence>MFFVCLSFLAACSGQVQLADFYAWRFFLCRCEFESKTRGAYQR</sequence>
<dbReference type="PATRIC" id="fig|251702.3.peg.2447"/>
<name>A0A0P9KYK3_9PSED</name>
<protein>
    <submittedName>
        <fullName evidence="1">Uncharacterized protein</fullName>
    </submittedName>
</protein>
<comment type="caution">
    <text evidence="1">The sequence shown here is derived from an EMBL/GenBank/DDBJ whole genome shotgun (WGS) entry which is preliminary data.</text>
</comment>
<organism evidence="1 2">
    <name type="scientific">Pseudomonas syringae pv. antirrhini</name>
    <dbReference type="NCBI Taxonomy" id="251702"/>
    <lineage>
        <taxon>Bacteria</taxon>
        <taxon>Pseudomonadati</taxon>
        <taxon>Pseudomonadota</taxon>
        <taxon>Gammaproteobacteria</taxon>
        <taxon>Pseudomonadales</taxon>
        <taxon>Pseudomonadaceae</taxon>
        <taxon>Pseudomonas</taxon>
    </lineage>
</organism>
<evidence type="ECO:0000313" key="2">
    <source>
        <dbReference type="Proteomes" id="UP000050425"/>
    </source>
</evidence>
<reference evidence="1 2" key="1">
    <citation type="submission" date="2015-09" db="EMBL/GenBank/DDBJ databases">
        <title>Genome announcement of multiple Pseudomonas syringae strains.</title>
        <authorList>
            <person name="Thakur S."/>
            <person name="Wang P.W."/>
            <person name="Gong Y."/>
            <person name="Weir B.S."/>
            <person name="Guttman D.S."/>
        </authorList>
    </citation>
    <scope>NUCLEOTIDE SEQUENCE [LARGE SCALE GENOMIC DNA]</scope>
    <source>
        <strain evidence="1 2">ICMP4303</strain>
    </source>
</reference>
<accession>A0A0P9KYK3</accession>
<dbReference type="AlphaFoldDB" id="A0A0P9KYK3"/>
<dbReference type="EMBL" id="LJPT01000142">
    <property type="protein sequence ID" value="KPW45605.1"/>
    <property type="molecule type" value="Genomic_DNA"/>
</dbReference>
<dbReference type="Proteomes" id="UP000050425">
    <property type="component" value="Unassembled WGS sequence"/>
</dbReference>
<proteinExistence type="predicted"/>
<evidence type="ECO:0000313" key="1">
    <source>
        <dbReference type="EMBL" id="KPW45605.1"/>
    </source>
</evidence>
<gene>
    <name evidence="1" type="ORF">ALO88_102823</name>
</gene>